<feature type="region of interest" description="Disordered" evidence="3">
    <location>
        <begin position="476"/>
        <end position="517"/>
    </location>
</feature>
<accession>A0ABP1CQK4</accession>
<dbReference type="PRINTS" id="PR00853">
    <property type="entry name" value="XPGRADSUPER"/>
</dbReference>
<dbReference type="EMBL" id="OZ037953">
    <property type="protein sequence ID" value="CAL1697970.1"/>
    <property type="molecule type" value="Genomic_DNA"/>
</dbReference>
<evidence type="ECO:0000313" key="7">
    <source>
        <dbReference type="Proteomes" id="UP001497453"/>
    </source>
</evidence>
<dbReference type="InterPro" id="IPR029060">
    <property type="entry name" value="PIN-like_dom_sf"/>
</dbReference>
<dbReference type="SUPFAM" id="SSF47807">
    <property type="entry name" value="5' to 3' exonuclease, C-terminal subdomain"/>
    <property type="match status" value="1"/>
</dbReference>
<evidence type="ECO:0008006" key="8">
    <source>
        <dbReference type="Google" id="ProtNLM"/>
    </source>
</evidence>
<dbReference type="Pfam" id="PF18380">
    <property type="entry name" value="GEN1_C"/>
    <property type="match status" value="1"/>
</dbReference>
<dbReference type="Pfam" id="PF00867">
    <property type="entry name" value="XPG_I"/>
    <property type="match status" value="1"/>
</dbReference>
<proteinExistence type="predicted"/>
<dbReference type="InterPro" id="IPR037316">
    <property type="entry name" value="Yen1_H3TH"/>
</dbReference>
<reference evidence="7" key="1">
    <citation type="submission" date="2024-04" db="EMBL/GenBank/DDBJ databases">
        <authorList>
            <person name="Shaw F."/>
            <person name="Minotto A."/>
        </authorList>
    </citation>
    <scope>NUCLEOTIDE SEQUENCE [LARGE SCALE GENOMIC DNA]</scope>
</reference>
<dbReference type="InterPro" id="IPR006086">
    <property type="entry name" value="XPG-I_dom"/>
</dbReference>
<dbReference type="Gene3D" id="3.40.50.1010">
    <property type="entry name" value="5'-nuclease"/>
    <property type="match status" value="2"/>
</dbReference>
<feature type="compositionally biased region" description="Acidic residues" evidence="3">
    <location>
        <begin position="483"/>
        <end position="496"/>
    </location>
</feature>
<evidence type="ECO:0000313" key="6">
    <source>
        <dbReference type="EMBL" id="CAL1697970.1"/>
    </source>
</evidence>
<gene>
    <name evidence="6" type="ORF">GFSPODELE1_LOCUS1934</name>
</gene>
<keyword evidence="1" id="KW-0540">Nuclease</keyword>
<organism evidence="6 7">
    <name type="scientific">Somion occarium</name>
    <dbReference type="NCBI Taxonomy" id="3059160"/>
    <lineage>
        <taxon>Eukaryota</taxon>
        <taxon>Fungi</taxon>
        <taxon>Dikarya</taxon>
        <taxon>Basidiomycota</taxon>
        <taxon>Agaricomycotina</taxon>
        <taxon>Agaricomycetes</taxon>
        <taxon>Polyporales</taxon>
        <taxon>Cerrenaceae</taxon>
        <taxon>Somion</taxon>
    </lineage>
</organism>
<dbReference type="CDD" id="cd09906">
    <property type="entry name" value="H3TH_YEN1"/>
    <property type="match status" value="1"/>
</dbReference>
<feature type="region of interest" description="Disordered" evidence="3">
    <location>
        <begin position="862"/>
        <end position="913"/>
    </location>
</feature>
<evidence type="ECO:0000256" key="1">
    <source>
        <dbReference type="ARBA" id="ARBA00022722"/>
    </source>
</evidence>
<dbReference type="CDD" id="cd09870">
    <property type="entry name" value="PIN_YEN1"/>
    <property type="match status" value="1"/>
</dbReference>
<dbReference type="InterPro" id="IPR006085">
    <property type="entry name" value="XPG_DNA_repair_N"/>
</dbReference>
<protein>
    <recommendedName>
        <fullName evidence="8">XPG-I domain-containing protein</fullName>
    </recommendedName>
</protein>
<dbReference type="Pfam" id="PF00752">
    <property type="entry name" value="XPG_N"/>
    <property type="match status" value="1"/>
</dbReference>
<feature type="domain" description="XPG-I" evidence="4">
    <location>
        <begin position="113"/>
        <end position="195"/>
    </location>
</feature>
<keyword evidence="2" id="KW-0378">Hydrolase</keyword>
<feature type="compositionally biased region" description="Polar residues" evidence="3">
    <location>
        <begin position="904"/>
        <end position="913"/>
    </location>
</feature>
<feature type="region of interest" description="Disordered" evidence="3">
    <location>
        <begin position="545"/>
        <end position="848"/>
    </location>
</feature>
<dbReference type="SMART" id="SM00484">
    <property type="entry name" value="XPGI"/>
    <property type="match status" value="1"/>
</dbReference>
<dbReference type="SUPFAM" id="SSF88723">
    <property type="entry name" value="PIN domain-like"/>
    <property type="match status" value="1"/>
</dbReference>
<keyword evidence="7" id="KW-1185">Reference proteome</keyword>
<feature type="compositionally biased region" description="Polar residues" evidence="3">
    <location>
        <begin position="696"/>
        <end position="707"/>
    </location>
</feature>
<dbReference type="PANTHER" id="PTHR11081:SF75">
    <property type="entry name" value="ENDONUCLEASE, PUTATIVE (AFU_ORTHOLOGUE AFUA_3G13260)-RELATED"/>
    <property type="match status" value="1"/>
</dbReference>
<evidence type="ECO:0000256" key="3">
    <source>
        <dbReference type="SAM" id="MobiDB-lite"/>
    </source>
</evidence>
<feature type="region of interest" description="Disordered" evidence="3">
    <location>
        <begin position="412"/>
        <end position="436"/>
    </location>
</feature>
<feature type="compositionally biased region" description="Basic residues" evidence="3">
    <location>
        <begin position="799"/>
        <end position="813"/>
    </location>
</feature>
<name>A0ABP1CQK4_9APHY</name>
<dbReference type="Proteomes" id="UP001497453">
    <property type="component" value="Chromosome 10"/>
</dbReference>
<dbReference type="SMART" id="SM00485">
    <property type="entry name" value="XPGN"/>
    <property type="match status" value="1"/>
</dbReference>
<feature type="domain" description="XPG N-terminal" evidence="5">
    <location>
        <begin position="1"/>
        <end position="101"/>
    </location>
</feature>
<dbReference type="InterPro" id="IPR041177">
    <property type="entry name" value="GEN1_C"/>
</dbReference>
<feature type="compositionally biased region" description="Polar residues" evidence="3">
    <location>
        <begin position="603"/>
        <end position="617"/>
    </location>
</feature>
<evidence type="ECO:0000259" key="5">
    <source>
        <dbReference type="SMART" id="SM00485"/>
    </source>
</evidence>
<feature type="compositionally biased region" description="Low complexity" evidence="3">
    <location>
        <begin position="642"/>
        <end position="657"/>
    </location>
</feature>
<feature type="compositionally biased region" description="Acidic residues" evidence="3">
    <location>
        <begin position="426"/>
        <end position="435"/>
    </location>
</feature>
<feature type="compositionally biased region" description="Polar residues" evidence="3">
    <location>
        <begin position="714"/>
        <end position="727"/>
    </location>
</feature>
<sequence>MGVAGLWDVLRPVGKTRSLTHLAVVDGFEANPNGVRGFRVGIDASIWFYHATYGREGENPEIRTLFFRCARLMSTPFLPLFVFDGPKRPKVKRGKRISGKDHWMVQGMQKIIDAFGFEWRTAPGEAEAELAYLNRIGVIDAVLSDDVDTFLFGATMVVRNPSATLSGNKAHPVTNTAGKVDDNHVVTYTSKDFGEDPKISLNQEGLILIGVLRGGDYHQGVNGCGVTTAHGLARCGFGDTLVKSARTMTEEELEDFLVGWREDIRKELRTNSKGFLGRKCPSLAKALPEDFPDIDVLLSYTNPITSETYGKTPKDFKIDWEKEPNLGKIAGLCETYFEWGIKDIIIKRFRTVIWPPAVLRILRRSALLADKRFHKDEQALIGGVPSTPRKPGGKELIAFGTPSKMIARHFSTLKLDSPTGRQGADSDTDGDGDEDNLIKKIHSSRTHTLTDGLLEYRLEIAPAQLIRLCEAGIRGDRKPAENNMDEFDSGDDEDGEEGSKTKAGPKKPPPEPTSHLRVWMPACMVKLAEPRLVEEFEAVQQAKLNKKAGKANASKAKATKAGPSKTSVKVKDSLATLELSDASDEDIPVPGPSKPKSRPKLKTASTDISQIKDLTTKTQRKRDTGAAGPSTIDDFFKASKLPTKPVTVKAKTKTAAVGSLFKNFDPPPTDRHSPNPFISEGTDEDTDVFGSLLSKGAQTNKSKSSRSQPPPIRSKSNSVLSLFNQNSIEDKSRSQSQPVLERAQARPFPMPFDPPATERQETTKSDLNIRPTLPDSSPRRQRPSDSSEPDVYTAATQKSPRKSHARRSPHSTRHVSYSSADEEGQPRPSSPSPYRPTALPVLPRMPKPKVTGIKYHAEIIEISSDSDGPSSLVSKQPPIRSLGPRARKTAKPSEKQKAKDRPIPSTTDVIDLT</sequence>
<feature type="compositionally biased region" description="Basic and acidic residues" evidence="3">
    <location>
        <begin position="891"/>
        <end position="902"/>
    </location>
</feature>
<evidence type="ECO:0000256" key="2">
    <source>
        <dbReference type="ARBA" id="ARBA00022801"/>
    </source>
</evidence>
<feature type="compositionally biased region" description="Low complexity" evidence="3">
    <location>
        <begin position="550"/>
        <end position="561"/>
    </location>
</feature>
<dbReference type="InterPro" id="IPR036279">
    <property type="entry name" value="5-3_exonuclease_C_sf"/>
</dbReference>
<dbReference type="PANTHER" id="PTHR11081">
    <property type="entry name" value="FLAP ENDONUCLEASE FAMILY MEMBER"/>
    <property type="match status" value="1"/>
</dbReference>
<dbReference type="InterPro" id="IPR006084">
    <property type="entry name" value="XPG/Rad2"/>
</dbReference>
<evidence type="ECO:0000259" key="4">
    <source>
        <dbReference type="SMART" id="SM00484"/>
    </source>
</evidence>